<evidence type="ECO:0000256" key="3">
    <source>
        <dbReference type="ARBA" id="ARBA00022448"/>
    </source>
</evidence>
<evidence type="ECO:0000313" key="9">
    <source>
        <dbReference type="EMBL" id="WXK78851.1"/>
    </source>
</evidence>
<evidence type="ECO:0000256" key="7">
    <source>
        <dbReference type="SAM" id="MobiDB-lite"/>
    </source>
</evidence>
<dbReference type="EMBL" id="CP147982">
    <property type="protein sequence ID" value="WXK78851.1"/>
    <property type="molecule type" value="Genomic_DNA"/>
</dbReference>
<evidence type="ECO:0000256" key="6">
    <source>
        <dbReference type="ARBA" id="ARBA00023251"/>
    </source>
</evidence>
<dbReference type="GO" id="GO:0005524">
    <property type="term" value="F:ATP binding"/>
    <property type="evidence" value="ECO:0007669"/>
    <property type="project" value="UniProtKB-KW"/>
</dbReference>
<reference evidence="9 10" key="1">
    <citation type="submission" date="2024-03" db="EMBL/GenBank/DDBJ databases">
        <title>The complete genome of Streptomyces sirii sp.nov.</title>
        <authorList>
            <person name="Zakalyukina Y.V."/>
            <person name="Belik A.R."/>
            <person name="Biryukov M.V."/>
            <person name="Baturina O.A."/>
            <person name="Kabilov M.R."/>
        </authorList>
    </citation>
    <scope>NUCLEOTIDE SEQUENCE [LARGE SCALE GENOMIC DNA]</scope>
    <source>
        <strain evidence="9 10">BP-8</strain>
    </source>
</reference>
<dbReference type="PANTHER" id="PTHR42711:SF5">
    <property type="entry name" value="ABC TRANSPORTER ATP-BINDING PROTEIN NATA"/>
    <property type="match status" value="1"/>
</dbReference>
<evidence type="ECO:0000256" key="1">
    <source>
        <dbReference type="ARBA" id="ARBA00004202"/>
    </source>
</evidence>
<dbReference type="InterPro" id="IPR003439">
    <property type="entry name" value="ABC_transporter-like_ATP-bd"/>
</dbReference>
<dbReference type="SUPFAM" id="SSF52540">
    <property type="entry name" value="P-loop containing nucleoside triphosphate hydrolases"/>
    <property type="match status" value="1"/>
</dbReference>
<comment type="subcellular location">
    <subcellularLocation>
        <location evidence="1">Cell membrane</location>
        <topology evidence="1">Peripheral membrane protein</topology>
    </subcellularLocation>
</comment>
<keyword evidence="4" id="KW-0547">Nucleotide-binding</keyword>
<accession>A0ABZ2QQL4</accession>
<dbReference type="InterPro" id="IPR027417">
    <property type="entry name" value="P-loop_NTPase"/>
</dbReference>
<feature type="compositionally biased region" description="Low complexity" evidence="7">
    <location>
        <begin position="330"/>
        <end position="342"/>
    </location>
</feature>
<evidence type="ECO:0000313" key="10">
    <source>
        <dbReference type="Proteomes" id="UP001626628"/>
    </source>
</evidence>
<gene>
    <name evidence="9" type="ORF">WAB15_24295</name>
</gene>
<evidence type="ECO:0000256" key="4">
    <source>
        <dbReference type="ARBA" id="ARBA00022741"/>
    </source>
</evidence>
<proteinExistence type="inferred from homology"/>
<evidence type="ECO:0000256" key="2">
    <source>
        <dbReference type="ARBA" id="ARBA00005417"/>
    </source>
</evidence>
<feature type="domain" description="ABC transporter" evidence="8">
    <location>
        <begin position="21"/>
        <end position="246"/>
    </location>
</feature>
<dbReference type="RefSeq" id="WP_407287533.1">
    <property type="nucleotide sequence ID" value="NZ_CP147982.1"/>
</dbReference>
<dbReference type="PROSITE" id="PS50893">
    <property type="entry name" value="ABC_TRANSPORTER_2"/>
    <property type="match status" value="1"/>
</dbReference>
<dbReference type="Gene3D" id="3.40.50.300">
    <property type="entry name" value="P-loop containing nucleotide triphosphate hydrolases"/>
    <property type="match status" value="1"/>
</dbReference>
<name>A0ABZ2QQL4_9ACTN</name>
<sequence>MAIRPVGGYEATGRAADRTAVEAIGLGKRHRRRWALRDCTFRLPAGRICALVGPAGAGKTTLLSLASGLVRPTEGTVRIGGANGSGPAGRAKVAWVAQGGPLSPRLTVAETLRLGRELAPGHWSERRAEQIVRAGRLPLNARVGALCAGRGAHLALTLALARQPELLLLDDLPAHADPLVRHQVAALLLAQAAEYGTTVVLTSPPLAELDGLCDHLLVLAGGRIRLAGAAEDAVGAHALVMGERRGEGLPPRIAAHPVVDAQLTGRHFTALIRPEGAIAPGPWEVAEPSVEELLLAYLRAPDVPAPNAPGGEPAAPRPRRLLGGTRGHRPGIPGMPRNAAPGRPGPPGGAPRIGHDQHSGKGAAA</sequence>
<keyword evidence="5 9" id="KW-0067">ATP-binding</keyword>
<dbReference type="PANTHER" id="PTHR42711">
    <property type="entry name" value="ABC TRANSPORTER ATP-BINDING PROTEIN"/>
    <property type="match status" value="1"/>
</dbReference>
<dbReference type="Proteomes" id="UP001626628">
    <property type="component" value="Chromosome"/>
</dbReference>
<evidence type="ECO:0000256" key="5">
    <source>
        <dbReference type="ARBA" id="ARBA00022840"/>
    </source>
</evidence>
<feature type="region of interest" description="Disordered" evidence="7">
    <location>
        <begin position="305"/>
        <end position="365"/>
    </location>
</feature>
<keyword evidence="6" id="KW-0046">Antibiotic resistance</keyword>
<comment type="similarity">
    <text evidence="2">Belongs to the ABC transporter superfamily.</text>
</comment>
<dbReference type="SMART" id="SM00382">
    <property type="entry name" value="AAA"/>
    <property type="match status" value="1"/>
</dbReference>
<dbReference type="InterPro" id="IPR003593">
    <property type="entry name" value="AAA+_ATPase"/>
</dbReference>
<organism evidence="9 10">
    <name type="scientific">Streptomyces sirii</name>
    <dbReference type="NCBI Taxonomy" id="3127701"/>
    <lineage>
        <taxon>Bacteria</taxon>
        <taxon>Bacillati</taxon>
        <taxon>Actinomycetota</taxon>
        <taxon>Actinomycetes</taxon>
        <taxon>Kitasatosporales</taxon>
        <taxon>Streptomycetaceae</taxon>
        <taxon>Streptomyces</taxon>
    </lineage>
</organism>
<evidence type="ECO:0000259" key="8">
    <source>
        <dbReference type="PROSITE" id="PS50893"/>
    </source>
</evidence>
<keyword evidence="3" id="KW-0813">Transport</keyword>
<keyword evidence="10" id="KW-1185">Reference proteome</keyword>
<dbReference type="Pfam" id="PF00005">
    <property type="entry name" value="ABC_tran"/>
    <property type="match status" value="1"/>
</dbReference>
<protein>
    <submittedName>
        <fullName evidence="9">ATP-binding cassette domain-containing protein</fullName>
    </submittedName>
</protein>
<dbReference type="InterPro" id="IPR050763">
    <property type="entry name" value="ABC_transporter_ATP-binding"/>
</dbReference>